<feature type="region of interest" description="Disordered" evidence="8">
    <location>
        <begin position="198"/>
        <end position="221"/>
    </location>
</feature>
<dbReference type="PRINTS" id="PR00266">
    <property type="entry name" value="INTERFERONAB"/>
</dbReference>
<feature type="signal peptide" evidence="9">
    <location>
        <begin position="1"/>
        <end position="21"/>
    </location>
</feature>
<comment type="similarity">
    <text evidence="2 7">Belongs to the alpha/beta interferon family.</text>
</comment>
<dbReference type="SMART" id="SM00076">
    <property type="entry name" value="IFabd"/>
    <property type="match status" value="1"/>
</dbReference>
<evidence type="ECO:0000256" key="7">
    <source>
        <dbReference type="RuleBase" id="RU000436"/>
    </source>
</evidence>
<evidence type="ECO:0000256" key="9">
    <source>
        <dbReference type="SAM" id="SignalP"/>
    </source>
</evidence>
<evidence type="ECO:0000313" key="10">
    <source>
        <dbReference type="EMBL" id="KAK7820315.1"/>
    </source>
</evidence>
<evidence type="ECO:0000256" key="2">
    <source>
        <dbReference type="ARBA" id="ARBA00011033"/>
    </source>
</evidence>
<evidence type="ECO:0000256" key="8">
    <source>
        <dbReference type="SAM" id="MobiDB-lite"/>
    </source>
</evidence>
<dbReference type="EMBL" id="JBBHLL010000073">
    <property type="protein sequence ID" value="KAK7820315.1"/>
    <property type="molecule type" value="Genomic_DNA"/>
</dbReference>
<evidence type="ECO:0000256" key="6">
    <source>
        <dbReference type="ARBA" id="ARBA00023157"/>
    </source>
</evidence>
<reference evidence="10 11" key="1">
    <citation type="journal article" date="2023" name="bioRxiv">
        <title>Conserved and derived expression patterns and positive selection on dental genes reveal complex evolutionary context of ever-growing rodent molars.</title>
        <authorList>
            <person name="Calamari Z.T."/>
            <person name="Song A."/>
            <person name="Cohen E."/>
            <person name="Akter M."/>
            <person name="Roy R.D."/>
            <person name="Hallikas O."/>
            <person name="Christensen M.M."/>
            <person name="Li P."/>
            <person name="Marangoni P."/>
            <person name="Jernvall J."/>
            <person name="Klein O.D."/>
        </authorList>
    </citation>
    <scope>NUCLEOTIDE SEQUENCE [LARGE SCALE GENOMIC DNA]</scope>
    <source>
        <strain evidence="10">V071</strain>
    </source>
</reference>
<dbReference type="GO" id="GO:0051607">
    <property type="term" value="P:defense response to virus"/>
    <property type="evidence" value="ECO:0007669"/>
    <property type="project" value="UniProtKB-KW"/>
</dbReference>
<dbReference type="GO" id="GO:0005615">
    <property type="term" value="C:extracellular space"/>
    <property type="evidence" value="ECO:0007669"/>
    <property type="project" value="UniProtKB-KW"/>
</dbReference>
<dbReference type="Pfam" id="PF00143">
    <property type="entry name" value="Interferon"/>
    <property type="match status" value="1"/>
</dbReference>
<organism evidence="10 11">
    <name type="scientific">Myodes glareolus</name>
    <name type="common">Bank vole</name>
    <name type="synonym">Clethrionomys glareolus</name>
    <dbReference type="NCBI Taxonomy" id="447135"/>
    <lineage>
        <taxon>Eukaryota</taxon>
        <taxon>Metazoa</taxon>
        <taxon>Chordata</taxon>
        <taxon>Craniata</taxon>
        <taxon>Vertebrata</taxon>
        <taxon>Euteleostomi</taxon>
        <taxon>Mammalia</taxon>
        <taxon>Eutheria</taxon>
        <taxon>Euarchontoglires</taxon>
        <taxon>Glires</taxon>
        <taxon>Rodentia</taxon>
        <taxon>Myomorpha</taxon>
        <taxon>Muroidea</taxon>
        <taxon>Cricetidae</taxon>
        <taxon>Arvicolinae</taxon>
        <taxon>Myodes</taxon>
    </lineage>
</organism>
<keyword evidence="5 7" id="KW-0051">Antiviral defense</keyword>
<evidence type="ECO:0000256" key="4">
    <source>
        <dbReference type="ARBA" id="ARBA00022525"/>
    </source>
</evidence>
<comment type="subcellular location">
    <subcellularLocation>
        <location evidence="1">Secreted</location>
    </subcellularLocation>
</comment>
<evidence type="ECO:0000256" key="3">
    <source>
        <dbReference type="ARBA" id="ARBA00022514"/>
    </source>
</evidence>
<dbReference type="PANTHER" id="PTHR11691:SF8">
    <property type="entry name" value="INTERFERON EPSILON"/>
    <property type="match status" value="1"/>
</dbReference>
<keyword evidence="11" id="KW-1185">Reference proteome</keyword>
<evidence type="ECO:0000313" key="11">
    <source>
        <dbReference type="Proteomes" id="UP001488838"/>
    </source>
</evidence>
<name>A0AAW0J0Z7_MYOGA</name>
<keyword evidence="6" id="KW-1015">Disulfide bond</keyword>
<dbReference type="GO" id="GO:0005125">
    <property type="term" value="F:cytokine activity"/>
    <property type="evidence" value="ECO:0007669"/>
    <property type="project" value="UniProtKB-KW"/>
</dbReference>
<dbReference type="PROSITE" id="PS00252">
    <property type="entry name" value="INTERFERON_A_B_D"/>
    <property type="match status" value="1"/>
</dbReference>
<dbReference type="InterPro" id="IPR000471">
    <property type="entry name" value="Interferon_alpha/beta/delta"/>
</dbReference>
<feature type="chain" id="PRO_5043620380" description="Interferon epsilon" evidence="9">
    <location>
        <begin position="22"/>
        <end position="229"/>
    </location>
</feature>
<keyword evidence="9" id="KW-0732">Signal</keyword>
<accession>A0AAW0J0Z7</accession>
<evidence type="ECO:0008006" key="12">
    <source>
        <dbReference type="Google" id="ProtNLM"/>
    </source>
</evidence>
<dbReference type="Gene3D" id="1.20.1250.10">
    <property type="match status" value="1"/>
</dbReference>
<dbReference type="Proteomes" id="UP001488838">
    <property type="component" value="Unassembled WGS sequence"/>
</dbReference>
<evidence type="ECO:0000256" key="1">
    <source>
        <dbReference type="ARBA" id="ARBA00004613"/>
    </source>
</evidence>
<comment type="caution">
    <text evidence="10">The sequence shown here is derived from an EMBL/GenBank/DDBJ whole genome shotgun (WGS) entry which is preliminary data.</text>
</comment>
<evidence type="ECO:0000256" key="5">
    <source>
        <dbReference type="ARBA" id="ARBA00023118"/>
    </source>
</evidence>
<sequence>MIHLQLPEMVLLLLAPSTLSSLEPKLLLFQSRVNGENLQLLKTLPISPVLPCLAHRKNFQLPQQAVSRHQDQKGHALAVLHEILQQIFSLYWARVSPGAWEENRIERVLAALHQQLKYVESLTGLQAERKSRSLSVQSLRLQIKAYFRRIRDYLEHQRSNSCAWIIVQIRLEMNEEKLTGLLDVKRWNQDLQDEVTCLKEDSKSQSQQKPQQEPHPKVPQLVAQKAVLL</sequence>
<proteinExistence type="inferred from homology"/>
<dbReference type="GO" id="GO:0005126">
    <property type="term" value="F:cytokine receptor binding"/>
    <property type="evidence" value="ECO:0007669"/>
    <property type="project" value="InterPro"/>
</dbReference>
<gene>
    <name evidence="10" type="ORF">U0070_007521</name>
</gene>
<protein>
    <recommendedName>
        <fullName evidence="12">Interferon epsilon</fullName>
    </recommendedName>
</protein>
<keyword evidence="4" id="KW-0964">Secreted</keyword>
<dbReference type="AlphaFoldDB" id="A0AAW0J0Z7"/>
<dbReference type="PANTHER" id="PTHR11691">
    <property type="entry name" value="TYPE I INTERFERON"/>
    <property type="match status" value="1"/>
</dbReference>
<dbReference type="InterPro" id="IPR009079">
    <property type="entry name" value="4_helix_cytokine-like_core"/>
</dbReference>
<dbReference type="SUPFAM" id="SSF47266">
    <property type="entry name" value="4-helical cytokines"/>
    <property type="match status" value="1"/>
</dbReference>
<keyword evidence="3 7" id="KW-0202">Cytokine</keyword>